<evidence type="ECO:0000313" key="1">
    <source>
        <dbReference type="EMBL" id="OFC72205.1"/>
    </source>
</evidence>
<dbReference type="OrthoDB" id="7820973at2"/>
<sequence>MKADKLSNVANEYVPVTDEQNLFNIFRVGKWPEYFPDVQFPSDRASLNQYLRQMTPNIGPIDINVNEATVIHLPSVGIYGNTLFTFSDLNNREIAERMSTWLDSKSLNIR</sequence>
<dbReference type="AlphaFoldDB" id="A0A1E7ZFA0"/>
<keyword evidence="2" id="KW-1185">Reference proteome</keyword>
<accession>A0A1E7ZFA0</accession>
<dbReference type="RefSeq" id="WP_070123735.1">
    <property type="nucleotide sequence ID" value="NZ_MDHN01000007.1"/>
</dbReference>
<reference evidence="1 2" key="1">
    <citation type="submission" date="2016-08" db="EMBL/GenBank/DDBJ databases">
        <authorList>
            <person name="Seilhamer J.J."/>
        </authorList>
    </citation>
    <scope>NUCLEOTIDE SEQUENCE [LARGE SCALE GENOMIC DNA]</scope>
    <source>
        <strain evidence="1 2">KCTC 42603</strain>
    </source>
</reference>
<organism evidence="1 2">
    <name type="scientific">Alteromonas confluentis</name>
    <dbReference type="NCBI Taxonomy" id="1656094"/>
    <lineage>
        <taxon>Bacteria</taxon>
        <taxon>Pseudomonadati</taxon>
        <taxon>Pseudomonadota</taxon>
        <taxon>Gammaproteobacteria</taxon>
        <taxon>Alteromonadales</taxon>
        <taxon>Alteromonadaceae</taxon>
        <taxon>Alteromonas/Salinimonas group</taxon>
        <taxon>Alteromonas</taxon>
    </lineage>
</organism>
<dbReference type="Gene3D" id="3.40.50.1820">
    <property type="entry name" value="alpha/beta hydrolase"/>
    <property type="match status" value="2"/>
</dbReference>
<name>A0A1E7ZFA0_9ALTE</name>
<evidence type="ECO:0000313" key="2">
    <source>
        <dbReference type="Proteomes" id="UP000175691"/>
    </source>
</evidence>
<dbReference type="EMBL" id="MDHN01000007">
    <property type="protein sequence ID" value="OFC72205.1"/>
    <property type="molecule type" value="Genomic_DNA"/>
</dbReference>
<protein>
    <submittedName>
        <fullName evidence="1">Uncharacterized protein</fullName>
    </submittedName>
</protein>
<dbReference type="Proteomes" id="UP000175691">
    <property type="component" value="Unassembled WGS sequence"/>
</dbReference>
<dbReference type="InterPro" id="IPR029058">
    <property type="entry name" value="AB_hydrolase_fold"/>
</dbReference>
<comment type="caution">
    <text evidence="1">The sequence shown here is derived from an EMBL/GenBank/DDBJ whole genome shotgun (WGS) entry which is preliminary data.</text>
</comment>
<gene>
    <name evidence="1" type="ORF">BFC18_04420</name>
</gene>
<dbReference type="STRING" id="1656094.BFC18_04420"/>
<proteinExistence type="predicted"/>